<keyword evidence="3" id="KW-0548">Nucleotidyltransferase</keyword>
<dbReference type="PANTHER" id="PTHR34047">
    <property type="entry name" value="NUCLEAR INTRON MATURASE 1, MITOCHONDRIAL-RELATED"/>
    <property type="match status" value="1"/>
</dbReference>
<dbReference type="InterPro" id="IPR000477">
    <property type="entry name" value="RT_dom"/>
</dbReference>
<comment type="caution">
    <text evidence="3">The sequence shown here is derived from an EMBL/GenBank/DDBJ whole genome shotgun (WGS) entry which is preliminary data.</text>
</comment>
<dbReference type="Proteomes" id="UP000539642">
    <property type="component" value="Unassembled WGS sequence"/>
</dbReference>
<comment type="similarity">
    <text evidence="1">Belongs to the bacterial reverse transcriptase family.</text>
</comment>
<name>A0A840V6I6_9BACT</name>
<dbReference type="CDD" id="cd01651">
    <property type="entry name" value="RT_G2_intron"/>
    <property type="match status" value="1"/>
</dbReference>
<dbReference type="InterPro" id="IPR043502">
    <property type="entry name" value="DNA/RNA_pol_sf"/>
</dbReference>
<evidence type="ECO:0000259" key="2">
    <source>
        <dbReference type="PROSITE" id="PS50878"/>
    </source>
</evidence>
<dbReference type="NCBIfam" id="TIGR04416">
    <property type="entry name" value="group_II_RT_mat"/>
    <property type="match status" value="1"/>
</dbReference>
<keyword evidence="3" id="KW-0808">Transferase</keyword>
<reference evidence="3 4" key="1">
    <citation type="submission" date="2020-08" db="EMBL/GenBank/DDBJ databases">
        <title>Genomic Encyclopedia of Type Strains, Phase IV (KMG-IV): sequencing the most valuable type-strain genomes for metagenomic binning, comparative biology and taxonomic classification.</title>
        <authorList>
            <person name="Goeker M."/>
        </authorList>
    </citation>
    <scope>NUCLEOTIDE SEQUENCE [LARGE SCALE GENOMIC DNA]</scope>
    <source>
        <strain evidence="3 4">DSM 28570</strain>
    </source>
</reference>
<dbReference type="EMBL" id="JACHEO010000028">
    <property type="protein sequence ID" value="MBB5349520.1"/>
    <property type="molecule type" value="Genomic_DNA"/>
</dbReference>
<feature type="domain" description="Reverse transcriptase" evidence="2">
    <location>
        <begin position="75"/>
        <end position="318"/>
    </location>
</feature>
<sequence>MQIRQADQHMPTLLRGIAKKAKEDPKHRFGNLYSLLNEANLRCCISQLNRKAAPGVDGVDWQVFEENLEENVGVIARDLKEKRYKAKLVRRSYIPKSGGKPRPLGIPVLGDKLVQTAVVSILSAIYEQDFLSCSHGYRRGKGPQRAALELSQRLHRGKFRWIFDADIKGFFDNIDHDWLMKMLEQRIDDQSFLGLIRKWLKAGILEKDIGVILPVSGTPQGGVVSAVLANIYLHYVLDLWFEKVVKPRCDGDAFLMRFADDYVCCFQYHRDLQKLVRVMGKRLGKFKLELSQEKTRVIEFTRFETENSKTFIFLGFEFRWGLSRKGKPLMKMRTAKTKLHLALAAITKWIKLERLVSDTVDIMEKLRAKLLGHFNYYGVSGNMDMLSSFYNLARRIVFKWLNRRSQRKSYNWRGFAELLEQFKIPRPRIIGYWS</sequence>
<dbReference type="AlphaFoldDB" id="A0A840V6I6"/>
<evidence type="ECO:0000313" key="3">
    <source>
        <dbReference type="EMBL" id="MBB5349520.1"/>
    </source>
</evidence>
<proteinExistence type="inferred from homology"/>
<protein>
    <submittedName>
        <fullName evidence="3">Group II intron reverse transcriptase/maturase</fullName>
    </submittedName>
</protein>
<keyword evidence="3" id="KW-0695">RNA-directed DNA polymerase</keyword>
<keyword evidence="4" id="KW-1185">Reference proteome</keyword>
<dbReference type="Pfam" id="PF00078">
    <property type="entry name" value="RVT_1"/>
    <property type="match status" value="1"/>
</dbReference>
<dbReference type="PROSITE" id="PS50878">
    <property type="entry name" value="RT_POL"/>
    <property type="match status" value="1"/>
</dbReference>
<evidence type="ECO:0000256" key="1">
    <source>
        <dbReference type="ARBA" id="ARBA00034120"/>
    </source>
</evidence>
<evidence type="ECO:0000313" key="4">
    <source>
        <dbReference type="Proteomes" id="UP000539642"/>
    </source>
</evidence>
<dbReference type="RefSeq" id="WP_205240310.1">
    <property type="nucleotide sequence ID" value="NZ_JACHEO010000028.1"/>
</dbReference>
<dbReference type="GO" id="GO:0003964">
    <property type="term" value="F:RNA-directed DNA polymerase activity"/>
    <property type="evidence" value="ECO:0007669"/>
    <property type="project" value="UniProtKB-KW"/>
</dbReference>
<accession>A0A840V6I6</accession>
<dbReference type="PANTHER" id="PTHR34047:SF8">
    <property type="entry name" value="PROTEIN YKFC"/>
    <property type="match status" value="1"/>
</dbReference>
<dbReference type="SUPFAM" id="SSF56672">
    <property type="entry name" value="DNA/RNA polymerases"/>
    <property type="match status" value="1"/>
</dbReference>
<dbReference type="InterPro" id="IPR051083">
    <property type="entry name" value="GrpII_Intron_Splice-Mob/Def"/>
</dbReference>
<dbReference type="InterPro" id="IPR030931">
    <property type="entry name" value="Group_II_RT_mat"/>
</dbReference>
<gene>
    <name evidence="3" type="ORF">HNQ81_003276</name>
</gene>
<organism evidence="3 4">
    <name type="scientific">Desulfoprunum benzoelyticum</name>
    <dbReference type="NCBI Taxonomy" id="1506996"/>
    <lineage>
        <taxon>Bacteria</taxon>
        <taxon>Pseudomonadati</taxon>
        <taxon>Thermodesulfobacteriota</taxon>
        <taxon>Desulfobulbia</taxon>
        <taxon>Desulfobulbales</taxon>
        <taxon>Desulfobulbaceae</taxon>
        <taxon>Desulfoprunum</taxon>
    </lineage>
</organism>